<dbReference type="PANTHER" id="PTHR23172:SF87">
    <property type="entry name" value="CHAPERONE DNAJ-DOMAIN SUPERFAMILY PROTEIN"/>
    <property type="match status" value="1"/>
</dbReference>
<evidence type="ECO:0008006" key="6">
    <source>
        <dbReference type="Google" id="ProtNLM"/>
    </source>
</evidence>
<dbReference type="OrthoDB" id="1717591at2759"/>
<dbReference type="Gene3D" id="1.10.287.110">
    <property type="entry name" value="DnaJ domain"/>
    <property type="match status" value="1"/>
</dbReference>
<evidence type="ECO:0000256" key="3">
    <source>
        <dbReference type="SAM" id="MobiDB-lite"/>
    </source>
</evidence>
<dbReference type="SUPFAM" id="SSF46565">
    <property type="entry name" value="Chaperone J-domain"/>
    <property type="match status" value="1"/>
</dbReference>
<keyword evidence="1 2" id="KW-0175">Coiled coil</keyword>
<dbReference type="Proteomes" id="UP000593560">
    <property type="component" value="Unassembled WGS sequence"/>
</dbReference>
<gene>
    <name evidence="4" type="ORF">Gohar_013317</name>
</gene>
<feature type="region of interest" description="Disordered" evidence="3">
    <location>
        <begin position="584"/>
        <end position="603"/>
    </location>
</feature>
<comment type="caution">
    <text evidence="4">The sequence shown here is derived from an EMBL/GenBank/DDBJ whole genome shotgun (WGS) entry which is preliminary data.</text>
</comment>
<protein>
    <recommendedName>
        <fullName evidence="6">J domain-containing protein</fullName>
    </recommendedName>
</protein>
<dbReference type="EMBL" id="JABFAD010000007">
    <property type="protein sequence ID" value="MBA0803068.1"/>
    <property type="molecule type" value="Genomic_DNA"/>
</dbReference>
<proteinExistence type="predicted"/>
<feature type="compositionally biased region" description="Basic and acidic residues" evidence="3">
    <location>
        <begin position="815"/>
        <end position="847"/>
    </location>
</feature>
<feature type="region of interest" description="Disordered" evidence="3">
    <location>
        <begin position="420"/>
        <end position="443"/>
    </location>
</feature>
<feature type="compositionally biased region" description="Low complexity" evidence="3">
    <location>
        <begin position="1301"/>
        <end position="1314"/>
    </location>
</feature>
<dbReference type="GO" id="GO:0072318">
    <property type="term" value="P:clathrin coat disassembly"/>
    <property type="evidence" value="ECO:0007669"/>
    <property type="project" value="TreeGrafter"/>
</dbReference>
<dbReference type="GO" id="GO:0031982">
    <property type="term" value="C:vesicle"/>
    <property type="evidence" value="ECO:0007669"/>
    <property type="project" value="TreeGrafter"/>
</dbReference>
<dbReference type="GO" id="GO:0072583">
    <property type="term" value="P:clathrin-dependent endocytosis"/>
    <property type="evidence" value="ECO:0007669"/>
    <property type="project" value="TreeGrafter"/>
</dbReference>
<name>A0A7J9H0F0_9ROSI</name>
<accession>A0A7J9H0F0</accession>
<feature type="region of interest" description="Disordered" evidence="3">
    <location>
        <begin position="680"/>
        <end position="767"/>
    </location>
</feature>
<feature type="compositionally biased region" description="Basic and acidic residues" evidence="3">
    <location>
        <begin position="682"/>
        <end position="767"/>
    </location>
</feature>
<feature type="coiled-coil region" evidence="2">
    <location>
        <begin position="1346"/>
        <end position="1385"/>
    </location>
</feature>
<dbReference type="FunFam" id="1.10.287.110:FF:000009">
    <property type="entry name" value="Auxilin-related protein 1"/>
    <property type="match status" value="1"/>
</dbReference>
<dbReference type="GO" id="GO:0005737">
    <property type="term" value="C:cytoplasm"/>
    <property type="evidence" value="ECO:0007669"/>
    <property type="project" value="TreeGrafter"/>
</dbReference>
<reference evidence="4 5" key="1">
    <citation type="journal article" date="2019" name="Genome Biol. Evol.">
        <title>Insights into the evolution of the New World diploid cottons (Gossypium, subgenus Houzingenia) based on genome sequencing.</title>
        <authorList>
            <person name="Grover C.E."/>
            <person name="Arick M.A. 2nd"/>
            <person name="Thrash A."/>
            <person name="Conover J.L."/>
            <person name="Sanders W.S."/>
            <person name="Peterson D.G."/>
            <person name="Frelichowski J.E."/>
            <person name="Scheffler J.A."/>
            <person name="Scheffler B.E."/>
            <person name="Wendel J.F."/>
        </authorList>
    </citation>
    <scope>NUCLEOTIDE SEQUENCE [LARGE SCALE GENOMIC DNA]</scope>
    <source>
        <strain evidence="4">0</strain>
        <tissue evidence="4">Leaf</tissue>
    </source>
</reference>
<evidence type="ECO:0000313" key="5">
    <source>
        <dbReference type="Proteomes" id="UP000593560"/>
    </source>
</evidence>
<feature type="coiled-coil region" evidence="2">
    <location>
        <begin position="1249"/>
        <end position="1288"/>
    </location>
</feature>
<evidence type="ECO:0000256" key="1">
    <source>
        <dbReference type="ARBA" id="ARBA00023054"/>
    </source>
</evidence>
<evidence type="ECO:0000256" key="2">
    <source>
        <dbReference type="SAM" id="Coils"/>
    </source>
</evidence>
<dbReference type="PANTHER" id="PTHR23172">
    <property type="entry name" value="AUXILIN/CYCLIN G-ASSOCIATED KINASE-RELATED"/>
    <property type="match status" value="1"/>
</dbReference>
<dbReference type="GO" id="GO:0030276">
    <property type="term" value="F:clathrin binding"/>
    <property type="evidence" value="ECO:0007669"/>
    <property type="project" value="TreeGrafter"/>
</dbReference>
<feature type="compositionally biased region" description="Basic and acidic residues" evidence="3">
    <location>
        <begin position="428"/>
        <end position="443"/>
    </location>
</feature>
<feature type="non-terminal residue" evidence="4">
    <location>
        <position position="1"/>
    </location>
</feature>
<evidence type="ECO:0000313" key="4">
    <source>
        <dbReference type="EMBL" id="MBA0803068.1"/>
    </source>
</evidence>
<dbReference type="InterPro" id="IPR036869">
    <property type="entry name" value="J_dom_sf"/>
</dbReference>
<sequence length="1649" mass="186588">MENLSHSRKPNRDFAQATLTKRTTSCNAATNFSSKTMYDDVFGGPLSFGTCSGPALSPRPEDYTEIFSGFHASRGASIPVLGLPPVDDGVEVMFDVRDPRFDYGDVFGGFDGLEFVASYEELMRSANGGDDSHDLDGDSSEEAWYAQPKCLKRSSENTIRRLLMYPLAYEPTACSWALGRAEAHKHTLILCAETESLSGGSDRSGKYQYVSDGGCYEPVDSSMGFNISYHKANLRSNGGMSNGVRQVAWLHADPDYACIIETPLQKADNKNPPSHVTDDIDFAITGGITKKKQLRRIASHPSSRTTGEQIFTNDLTQRECGRNGTCSNEMFVTISDINLRTVPLHVPPPSRPPPPVNVKSGGCQYDPSGGRLGDSSPPFLDVEVDVSSAAVSSASAVKEDKAQVKLKNAKEVLDRKRDGIKSSTKLGSKSDGKVKKERVGKAVDGSRDIKDERAEGICGKEDSGMKIPVREESQKALKSQVLESLEGKKLCNVPKRFAVEVHGKDSLSTQEFNGTDEWQEATQSSEFFRTDKSRMGFKQTNNEEVLVQCTKSHELRHKAKKASIRELEHQLKSGMKVEAVREDHELEKAEKDMKTAKESRGRGEFPAITKPAKEACRHKEQEKKVKAAQNVTELEENGQFITVRNPLENCEQSTRADELGKCEKGVYAQLKDNELEVGLAVEQKDNGRQEKETGKSNENLKRVHKRQEREDEKKSWTESFGQERTETKHKEVLLKTEPEKRLRESVDQEEKETKLKETCEREEKEKKEKEVCELDESEIWRMALEQLENEKRLKQAHLQEENESGMRNALEEEDTVNKQREASKKDETNKRAKKVTEQGKDERQLKEETVNRLKEAYEKEAIDKGLKAACENENIEKMLEEAIKQKDYSKQAKEVPDTEDRLKQKVVEQEEIEELKGESYVYQQIERDESGKKQKIAQGTHQHVEGEHHGAFDVLNKLDYSKKHQENQLLRNNDDQNCDELEETEEFILLENGKMETVFRCSEKNPEAMGKGDVDGKFKASGMSPSDLEFEVNQFRKDDISILCPEDESVKKAGEARIGIGQRNVKNINNAPGRDSESDKQGLKFAYEWRERARNIKEAQVPSHLEEEKDEYVSAQAMKESFETGRKSEAAKASVIAKGSIHGTFHQVKISQSIESKDKNIDDSLTPEEEVERLKRERALENERLRTIEEREREREREKDRMAIDRTVLEAHEKAERAALERATAEARQRAIAEAHDRLEKACAEAREKSSMEARLRAERAAVERATAEARERAVEKAMAERAAFEARERVERSMSHKFSTSRNSGMRTSSSSSDLQDQHFQSANTFGGLQVPYASAYSGVEGEPAQRCKARMERYQRTAERAAKALEEKSMRDLLVQREQAERNRLAEILDADVKRWSSGKEGNLRALLSTLQYILGPDSGWHPIPLTEVITSAAVKKAYRKATLCVHPDKLQQRGASIQQKYICEKVFDLLKFTCSWKAPPNNENGEKAIYFIIHCQQLSPTPFAYIYKLAKLIPLQSHHSMAMLRAFSTRRSRLGYERLLEVDEDVTSTGQFEAQLKRARSVPARVFGLSRKFTSEISALPENHRVESSSSTNKKVTSKSKSIIHPLFSLFDVRRKKKPTAKPEFGRYVEYLKEGGMWDMNANMPV</sequence>
<keyword evidence="5" id="KW-1185">Reference proteome</keyword>
<feature type="region of interest" description="Disordered" evidence="3">
    <location>
        <begin position="796"/>
        <end position="847"/>
    </location>
</feature>
<organism evidence="4 5">
    <name type="scientific">Gossypium harknessii</name>
    <dbReference type="NCBI Taxonomy" id="34285"/>
    <lineage>
        <taxon>Eukaryota</taxon>
        <taxon>Viridiplantae</taxon>
        <taxon>Streptophyta</taxon>
        <taxon>Embryophyta</taxon>
        <taxon>Tracheophyta</taxon>
        <taxon>Spermatophyta</taxon>
        <taxon>Magnoliopsida</taxon>
        <taxon>eudicotyledons</taxon>
        <taxon>Gunneridae</taxon>
        <taxon>Pentapetalae</taxon>
        <taxon>rosids</taxon>
        <taxon>malvids</taxon>
        <taxon>Malvales</taxon>
        <taxon>Malvaceae</taxon>
        <taxon>Malvoideae</taxon>
        <taxon>Gossypium</taxon>
    </lineage>
</organism>
<feature type="region of interest" description="Disordered" evidence="3">
    <location>
        <begin position="1294"/>
        <end position="1315"/>
    </location>
</feature>